<dbReference type="InterPro" id="IPR053030">
    <property type="entry name" value="Ribosomal_biogenesis_FAF1-like"/>
</dbReference>
<dbReference type="InterPro" id="IPR027973">
    <property type="entry name" value="FSAF1-like"/>
</dbReference>
<dbReference type="PANTHER" id="PTHR28096:SF1">
    <property type="entry name" value="PROTEIN FAF1"/>
    <property type="match status" value="1"/>
</dbReference>
<dbReference type="AlphaFoldDB" id="A0A6V7P7A6"/>
<feature type="region of interest" description="Disordered" evidence="1">
    <location>
        <begin position="164"/>
        <end position="206"/>
    </location>
</feature>
<name>A0A6V7P7A6_ANACO</name>
<protein>
    <submittedName>
        <fullName evidence="2">Uncharacterized protein</fullName>
    </submittedName>
</protein>
<dbReference type="PANTHER" id="PTHR28096">
    <property type="entry name" value="PROTEIN FAF1"/>
    <property type="match status" value="1"/>
</dbReference>
<feature type="region of interest" description="Disordered" evidence="1">
    <location>
        <begin position="93"/>
        <end position="124"/>
    </location>
</feature>
<dbReference type="GO" id="GO:0005730">
    <property type="term" value="C:nucleolus"/>
    <property type="evidence" value="ECO:0007669"/>
    <property type="project" value="TreeGrafter"/>
</dbReference>
<evidence type="ECO:0000313" key="2">
    <source>
        <dbReference type="EMBL" id="CAD1826699.1"/>
    </source>
</evidence>
<gene>
    <name evidence="2" type="ORF">CB5_LOCUS9910</name>
</gene>
<feature type="compositionally biased region" description="Basic residues" evidence="1">
    <location>
        <begin position="184"/>
        <end position="206"/>
    </location>
</feature>
<feature type="compositionally biased region" description="Polar residues" evidence="1">
    <location>
        <begin position="36"/>
        <end position="52"/>
    </location>
</feature>
<dbReference type="GO" id="GO:0000462">
    <property type="term" value="P:maturation of SSU-rRNA from tricistronic rRNA transcript (SSU-rRNA, 5.8S rRNA, LSU-rRNA)"/>
    <property type="evidence" value="ECO:0007669"/>
    <property type="project" value="TreeGrafter"/>
</dbReference>
<organism evidence="2">
    <name type="scientific">Ananas comosus var. bracteatus</name>
    <name type="common">red pineapple</name>
    <dbReference type="NCBI Taxonomy" id="296719"/>
    <lineage>
        <taxon>Eukaryota</taxon>
        <taxon>Viridiplantae</taxon>
        <taxon>Streptophyta</taxon>
        <taxon>Embryophyta</taxon>
        <taxon>Tracheophyta</taxon>
        <taxon>Spermatophyta</taxon>
        <taxon>Magnoliopsida</taxon>
        <taxon>Liliopsida</taxon>
        <taxon>Poales</taxon>
        <taxon>Bromeliaceae</taxon>
        <taxon>Bromelioideae</taxon>
        <taxon>Ananas</taxon>
    </lineage>
</organism>
<evidence type="ECO:0000256" key="1">
    <source>
        <dbReference type="SAM" id="MobiDB-lite"/>
    </source>
</evidence>
<accession>A0A6V7P7A6</accession>
<feature type="region of interest" description="Disordered" evidence="1">
    <location>
        <begin position="36"/>
        <end position="59"/>
    </location>
</feature>
<dbReference type="Pfam" id="PF15375">
    <property type="entry name" value="FSAF1"/>
    <property type="match status" value="1"/>
</dbReference>
<proteinExistence type="predicted"/>
<sequence length="206" mass="23272">MVKSNAAAEVVYDPSASYASKSRPRASSEWRQFMSGNLSDMYRQPTSGNSTRADSDNEDMDIRKLLKDIEYLGASNMTWKERKQLENRNVVALGGKPPKKHRTPLSVAKPAMKNQKKREQKKIEEDKLLGRFSKRAAAASSKQQKIRTENKVLRATEGHFRKGILDVKHLLAPKPSKSNEGPPKKMKKGNKQKKGKGKKKGRRKGR</sequence>
<dbReference type="EMBL" id="LR862146">
    <property type="protein sequence ID" value="CAD1826699.1"/>
    <property type="molecule type" value="Genomic_DNA"/>
</dbReference>
<reference evidence="2" key="1">
    <citation type="submission" date="2020-07" db="EMBL/GenBank/DDBJ databases">
        <authorList>
            <person name="Lin J."/>
        </authorList>
    </citation>
    <scope>NUCLEOTIDE SEQUENCE</scope>
</reference>